<dbReference type="GO" id="GO:0007274">
    <property type="term" value="P:neuromuscular synaptic transmission"/>
    <property type="evidence" value="ECO:0007669"/>
    <property type="project" value="TreeGrafter"/>
</dbReference>
<evidence type="ECO:0000313" key="12">
    <source>
        <dbReference type="WBParaSite" id="SBAD_0000256001-mRNA-1"/>
    </source>
</evidence>
<dbReference type="GO" id="GO:0048788">
    <property type="term" value="C:cytoskeleton of presynaptic active zone"/>
    <property type="evidence" value="ECO:0007669"/>
    <property type="project" value="TreeGrafter"/>
</dbReference>
<evidence type="ECO:0000256" key="7">
    <source>
        <dbReference type="ARBA" id="ARBA00023273"/>
    </source>
</evidence>
<dbReference type="InterPro" id="IPR019323">
    <property type="entry name" value="ELKS/CAST"/>
</dbReference>
<name>A0A183IFP9_9BILA</name>
<proteinExistence type="predicted"/>
<keyword evidence="11" id="KW-1185">Reference proteome</keyword>
<dbReference type="GO" id="GO:0098882">
    <property type="term" value="F:structural constituent of presynaptic active zone"/>
    <property type="evidence" value="ECO:0007669"/>
    <property type="project" value="TreeGrafter"/>
</dbReference>
<accession>A0A183IFP9</accession>
<evidence type="ECO:0000313" key="10">
    <source>
        <dbReference type="EMBL" id="VDO97637.1"/>
    </source>
</evidence>
<dbReference type="EMBL" id="UZAM01007227">
    <property type="protein sequence ID" value="VDO97637.1"/>
    <property type="molecule type" value="Genomic_DNA"/>
</dbReference>
<keyword evidence="5 9" id="KW-0175">Coiled coil</keyword>
<keyword evidence="3" id="KW-0597">Phosphoprotein</keyword>
<evidence type="ECO:0000256" key="8">
    <source>
        <dbReference type="ARBA" id="ARBA00034106"/>
    </source>
</evidence>
<evidence type="ECO:0000256" key="6">
    <source>
        <dbReference type="ARBA" id="ARBA00023212"/>
    </source>
</evidence>
<keyword evidence="4" id="KW-0770">Synapse</keyword>
<comment type="subcellular location">
    <subcellularLocation>
        <location evidence="1">Cytoplasm</location>
        <location evidence="1">Cytoskeleton</location>
    </subcellularLocation>
    <subcellularLocation>
        <location evidence="8">Presynapse</location>
    </subcellularLocation>
</comment>
<feature type="coiled-coil region" evidence="9">
    <location>
        <begin position="138"/>
        <end position="194"/>
    </location>
</feature>
<dbReference type="GO" id="GO:0048167">
    <property type="term" value="P:regulation of synaptic plasticity"/>
    <property type="evidence" value="ECO:0007669"/>
    <property type="project" value="TreeGrafter"/>
</dbReference>
<sequence length="217" mass="25679">MELSQKELEIQTLHTRLSTAEESFSEVKKRVEVIKESNCSKDQQIELLQNDIDTLRKKLESRNELLDQKNSQINELQIEKNRIQSDLTIMNEQLKVYENKLTSANEQTKSLEMVLKDRDCQLNMMRQRLDCSPSMIQQKQIQGEIDSIVRERDQLMQELKDLRSRTESERLEEVEAHRKEVRDLRLAIESLQSEISDRQVSFRMSTELGDMRFSSRC</sequence>
<dbReference type="AlphaFoldDB" id="A0A183IFP9"/>
<keyword evidence="2" id="KW-0963">Cytoplasm</keyword>
<dbReference type="PANTHER" id="PTHR18861">
    <property type="entry name" value="ELKS/RAB6-INTERACTING/CAST PROTEIN"/>
    <property type="match status" value="1"/>
</dbReference>
<dbReference type="OrthoDB" id="2019763at2759"/>
<gene>
    <name evidence="10" type="ORF">SBAD_LOCUS2443</name>
</gene>
<dbReference type="Proteomes" id="UP000270296">
    <property type="component" value="Unassembled WGS sequence"/>
</dbReference>
<evidence type="ECO:0000256" key="4">
    <source>
        <dbReference type="ARBA" id="ARBA00023018"/>
    </source>
</evidence>
<protein>
    <submittedName>
        <fullName evidence="12">Golgin subfamily A member 4-like</fullName>
    </submittedName>
</protein>
<keyword evidence="7" id="KW-0966">Cell projection</keyword>
<evidence type="ECO:0000256" key="9">
    <source>
        <dbReference type="SAM" id="Coils"/>
    </source>
</evidence>
<evidence type="ECO:0000256" key="5">
    <source>
        <dbReference type="ARBA" id="ARBA00023054"/>
    </source>
</evidence>
<evidence type="ECO:0000256" key="3">
    <source>
        <dbReference type="ARBA" id="ARBA00022553"/>
    </source>
</evidence>
<dbReference type="PANTHER" id="PTHR18861:SF0">
    <property type="entry name" value="BRUCHPILOT, ISOFORM J"/>
    <property type="match status" value="1"/>
</dbReference>
<dbReference type="GO" id="GO:0030424">
    <property type="term" value="C:axon"/>
    <property type="evidence" value="ECO:0007669"/>
    <property type="project" value="UniProtKB-SubCell"/>
</dbReference>
<organism evidence="12">
    <name type="scientific">Soboliphyme baturini</name>
    <dbReference type="NCBI Taxonomy" id="241478"/>
    <lineage>
        <taxon>Eukaryota</taxon>
        <taxon>Metazoa</taxon>
        <taxon>Ecdysozoa</taxon>
        <taxon>Nematoda</taxon>
        <taxon>Enoplea</taxon>
        <taxon>Dorylaimia</taxon>
        <taxon>Dioctophymatida</taxon>
        <taxon>Dioctophymatoidea</taxon>
        <taxon>Soboliphymatidae</taxon>
        <taxon>Soboliphyme</taxon>
    </lineage>
</organism>
<keyword evidence="6" id="KW-0206">Cytoskeleton</keyword>
<reference evidence="10 11" key="2">
    <citation type="submission" date="2018-11" db="EMBL/GenBank/DDBJ databases">
        <authorList>
            <consortium name="Pathogen Informatics"/>
        </authorList>
    </citation>
    <scope>NUCLEOTIDE SEQUENCE [LARGE SCALE GENOMIC DNA]</scope>
</reference>
<evidence type="ECO:0000313" key="11">
    <source>
        <dbReference type="Proteomes" id="UP000270296"/>
    </source>
</evidence>
<evidence type="ECO:0000256" key="2">
    <source>
        <dbReference type="ARBA" id="ARBA00022490"/>
    </source>
</evidence>
<dbReference type="Pfam" id="PF10174">
    <property type="entry name" value="Cast"/>
    <property type="match status" value="1"/>
</dbReference>
<dbReference type="WBParaSite" id="SBAD_0000256001-mRNA-1">
    <property type="protein sequence ID" value="SBAD_0000256001-mRNA-1"/>
    <property type="gene ID" value="SBAD_0000256001"/>
</dbReference>
<evidence type="ECO:0000256" key="1">
    <source>
        <dbReference type="ARBA" id="ARBA00004245"/>
    </source>
</evidence>
<reference evidence="12" key="1">
    <citation type="submission" date="2016-06" db="UniProtKB">
        <authorList>
            <consortium name="WormBaseParasite"/>
        </authorList>
    </citation>
    <scope>IDENTIFICATION</scope>
</reference>
<feature type="coiled-coil region" evidence="9">
    <location>
        <begin position="3"/>
        <end position="114"/>
    </location>
</feature>